<gene>
    <name evidence="2" type="ORF">H9Y04_44080</name>
</gene>
<evidence type="ECO:0000313" key="2">
    <source>
        <dbReference type="EMBL" id="MBC9719501.1"/>
    </source>
</evidence>
<feature type="transmembrane region" description="Helical" evidence="1">
    <location>
        <begin position="100"/>
        <end position="122"/>
    </location>
</feature>
<reference evidence="2 3" key="1">
    <citation type="submission" date="2020-08" db="EMBL/GenBank/DDBJ databases">
        <title>Genemic of Streptomyces polyaspartic.</title>
        <authorList>
            <person name="Liu W."/>
        </authorList>
    </citation>
    <scope>NUCLEOTIDE SEQUENCE [LARGE SCALE GENOMIC DNA]</scope>
    <source>
        <strain evidence="2 3">TRM66268-LWL</strain>
    </source>
</reference>
<proteinExistence type="predicted"/>
<organism evidence="2 3">
    <name type="scientific">Streptomyces polyasparticus</name>
    <dbReference type="NCBI Taxonomy" id="2767826"/>
    <lineage>
        <taxon>Bacteria</taxon>
        <taxon>Bacillati</taxon>
        <taxon>Actinomycetota</taxon>
        <taxon>Actinomycetes</taxon>
        <taxon>Kitasatosporales</taxon>
        <taxon>Streptomycetaceae</taxon>
        <taxon>Streptomyces</taxon>
    </lineage>
</organism>
<keyword evidence="1" id="KW-0472">Membrane</keyword>
<evidence type="ECO:0000256" key="1">
    <source>
        <dbReference type="SAM" id="Phobius"/>
    </source>
</evidence>
<keyword evidence="1" id="KW-1133">Transmembrane helix</keyword>
<evidence type="ECO:0000313" key="3">
    <source>
        <dbReference type="Proteomes" id="UP000642284"/>
    </source>
</evidence>
<name>A0ABR7SY70_9ACTN</name>
<feature type="transmembrane region" description="Helical" evidence="1">
    <location>
        <begin position="65"/>
        <end position="88"/>
    </location>
</feature>
<comment type="caution">
    <text evidence="2">The sequence shown here is derived from an EMBL/GenBank/DDBJ whole genome shotgun (WGS) entry which is preliminary data.</text>
</comment>
<feature type="transmembrane region" description="Helical" evidence="1">
    <location>
        <begin position="21"/>
        <end position="45"/>
    </location>
</feature>
<accession>A0ABR7SY70</accession>
<sequence>MTVHQNDRAPRTPRLAPPARRWLWVAAAAIVSAVLVQTLLAVTALGRATQTGVVGELGSQYALEILEYFAIQAAASAVVAVSACAATLACRPSSSPLKSLLLVATGMLGSALAAALVITHALQPSVFQAVQGATQIQALLNWPQLVAFSTFPTAAAAWALRR</sequence>
<dbReference type="Proteomes" id="UP000642284">
    <property type="component" value="Unassembled WGS sequence"/>
</dbReference>
<dbReference type="EMBL" id="JACTVJ010000045">
    <property type="protein sequence ID" value="MBC9719501.1"/>
    <property type="molecule type" value="Genomic_DNA"/>
</dbReference>
<dbReference type="RefSeq" id="WP_187819905.1">
    <property type="nucleotide sequence ID" value="NZ_JACTVJ010000045.1"/>
</dbReference>
<protein>
    <submittedName>
        <fullName evidence="2">Uncharacterized protein</fullName>
    </submittedName>
</protein>
<feature type="transmembrane region" description="Helical" evidence="1">
    <location>
        <begin position="142"/>
        <end position="160"/>
    </location>
</feature>
<keyword evidence="3" id="KW-1185">Reference proteome</keyword>
<keyword evidence="1" id="KW-0812">Transmembrane</keyword>